<feature type="signal peptide" evidence="1">
    <location>
        <begin position="1"/>
        <end position="23"/>
    </location>
</feature>
<keyword evidence="1" id="KW-0732">Signal</keyword>
<accession>A0A914RDK9</accession>
<proteinExistence type="predicted"/>
<dbReference type="AlphaFoldDB" id="A0A914RDK9"/>
<evidence type="ECO:0000313" key="2">
    <source>
        <dbReference type="Proteomes" id="UP000887564"/>
    </source>
</evidence>
<feature type="chain" id="PRO_5037249100" evidence="1">
    <location>
        <begin position="24"/>
        <end position="78"/>
    </location>
</feature>
<evidence type="ECO:0000313" key="3">
    <source>
        <dbReference type="WBParaSite" id="PEQ_0000282501-mRNA-1"/>
    </source>
</evidence>
<reference evidence="3" key="1">
    <citation type="submission" date="2022-11" db="UniProtKB">
        <authorList>
            <consortium name="WormBaseParasite"/>
        </authorList>
    </citation>
    <scope>IDENTIFICATION</scope>
</reference>
<dbReference type="WBParaSite" id="PEQ_0000282501-mRNA-1">
    <property type="protein sequence ID" value="PEQ_0000282501-mRNA-1"/>
    <property type="gene ID" value="PEQ_0000282501"/>
</dbReference>
<dbReference type="Proteomes" id="UP000887564">
    <property type="component" value="Unplaced"/>
</dbReference>
<organism evidence="2 3">
    <name type="scientific">Parascaris equorum</name>
    <name type="common">Equine roundworm</name>
    <dbReference type="NCBI Taxonomy" id="6256"/>
    <lineage>
        <taxon>Eukaryota</taxon>
        <taxon>Metazoa</taxon>
        <taxon>Ecdysozoa</taxon>
        <taxon>Nematoda</taxon>
        <taxon>Chromadorea</taxon>
        <taxon>Rhabditida</taxon>
        <taxon>Spirurina</taxon>
        <taxon>Ascaridomorpha</taxon>
        <taxon>Ascaridoidea</taxon>
        <taxon>Ascarididae</taxon>
        <taxon>Parascaris</taxon>
    </lineage>
</organism>
<sequence length="78" mass="9053">MTYNIWQLSVILSFISTVVPGKAKIVQFNGPVKLFVDKDSKSNFTTNVCYTLIPSFYRTCRHNHVFYKFMTTITLCFS</sequence>
<keyword evidence="2" id="KW-1185">Reference proteome</keyword>
<protein>
    <submittedName>
        <fullName evidence="3">Secreted protein</fullName>
    </submittedName>
</protein>
<name>A0A914RDK9_PAREQ</name>
<evidence type="ECO:0000256" key="1">
    <source>
        <dbReference type="SAM" id="SignalP"/>
    </source>
</evidence>